<name>A0ABM1YPB8_AEDAL</name>
<evidence type="ECO:0000313" key="3">
    <source>
        <dbReference type="EnsemblMetazoa" id="AALFPA23_010934.P15422"/>
    </source>
</evidence>
<evidence type="ECO:0000256" key="1">
    <source>
        <dbReference type="ARBA" id="ARBA00022801"/>
    </source>
</evidence>
<accession>A0ABM1YPB8</accession>
<protein>
    <recommendedName>
        <fullName evidence="2">Peptidase A2 domain-containing protein</fullName>
    </recommendedName>
</protein>
<dbReference type="InterPro" id="IPR053134">
    <property type="entry name" value="RNA-dir_DNA_polymerase"/>
</dbReference>
<dbReference type="SUPFAM" id="SSF56672">
    <property type="entry name" value="DNA/RNA polymerases"/>
    <property type="match status" value="1"/>
</dbReference>
<dbReference type="PROSITE" id="PS00141">
    <property type="entry name" value="ASP_PROTEASE"/>
    <property type="match status" value="1"/>
</dbReference>
<dbReference type="RefSeq" id="XP_062709797.1">
    <property type="nucleotide sequence ID" value="XM_062853813.1"/>
</dbReference>
<dbReference type="InterPro" id="IPR043502">
    <property type="entry name" value="DNA/RNA_pol_sf"/>
</dbReference>
<keyword evidence="1" id="KW-0378">Hydrolase</keyword>
<dbReference type="PANTHER" id="PTHR24559:SF444">
    <property type="entry name" value="REVERSE TRANSCRIPTASE DOMAIN-CONTAINING PROTEIN"/>
    <property type="match status" value="1"/>
</dbReference>
<evidence type="ECO:0000259" key="2">
    <source>
        <dbReference type="PROSITE" id="PS50175"/>
    </source>
</evidence>
<dbReference type="Gene3D" id="3.30.70.270">
    <property type="match status" value="1"/>
</dbReference>
<dbReference type="InterPro" id="IPR043128">
    <property type="entry name" value="Rev_trsase/Diguanyl_cyclase"/>
</dbReference>
<dbReference type="InterPro" id="IPR021109">
    <property type="entry name" value="Peptidase_aspartic_dom_sf"/>
</dbReference>
<dbReference type="Proteomes" id="UP000069940">
    <property type="component" value="Unassembled WGS sequence"/>
</dbReference>
<dbReference type="InterPro" id="IPR001995">
    <property type="entry name" value="Peptidase_A2_cat"/>
</dbReference>
<dbReference type="InterPro" id="IPR001969">
    <property type="entry name" value="Aspartic_peptidase_AS"/>
</dbReference>
<keyword evidence="4" id="KW-1185">Reference proteome</keyword>
<dbReference type="CDD" id="cd01647">
    <property type="entry name" value="RT_LTR"/>
    <property type="match status" value="1"/>
</dbReference>
<feature type="domain" description="Peptidase A2" evidence="2">
    <location>
        <begin position="1"/>
        <end position="74"/>
    </location>
</feature>
<dbReference type="Gene3D" id="2.40.70.10">
    <property type="entry name" value="Acid Proteases"/>
    <property type="match status" value="1"/>
</dbReference>
<reference evidence="3" key="2">
    <citation type="submission" date="2025-05" db="UniProtKB">
        <authorList>
            <consortium name="EnsemblMetazoa"/>
        </authorList>
    </citation>
    <scope>IDENTIFICATION</scope>
    <source>
        <strain evidence="3">Foshan</strain>
    </source>
</reference>
<dbReference type="PROSITE" id="PS50175">
    <property type="entry name" value="ASP_PROT_RETROV"/>
    <property type="match status" value="1"/>
</dbReference>
<evidence type="ECO:0000313" key="4">
    <source>
        <dbReference type="Proteomes" id="UP000069940"/>
    </source>
</evidence>
<organism evidence="3 4">
    <name type="scientific">Aedes albopictus</name>
    <name type="common">Asian tiger mosquito</name>
    <name type="synonym">Stegomyia albopicta</name>
    <dbReference type="NCBI Taxonomy" id="7160"/>
    <lineage>
        <taxon>Eukaryota</taxon>
        <taxon>Metazoa</taxon>
        <taxon>Ecdysozoa</taxon>
        <taxon>Arthropoda</taxon>
        <taxon>Hexapoda</taxon>
        <taxon>Insecta</taxon>
        <taxon>Pterygota</taxon>
        <taxon>Neoptera</taxon>
        <taxon>Endopterygota</taxon>
        <taxon>Diptera</taxon>
        <taxon>Nematocera</taxon>
        <taxon>Culicoidea</taxon>
        <taxon>Culicidae</taxon>
        <taxon>Culicinae</taxon>
        <taxon>Aedini</taxon>
        <taxon>Aedes</taxon>
        <taxon>Stegomyia</taxon>
    </lineage>
</organism>
<dbReference type="Gene3D" id="3.10.10.10">
    <property type="entry name" value="HIV Type 1 Reverse Transcriptase, subunit A, domain 1"/>
    <property type="match status" value="1"/>
</dbReference>
<sequence length="388" mass="43540">MQFLIDTGADVSVVPRGSSCSNVKPTTMRLFAANGTPIHVYGEALLKVNLGLRREFLWTFLIADVTTGIIGADFICNFDLLIDLKRNRLIDNTTRLESPGFLAQTCEYSIRTFSSISPFAELLAEYPTITRLAPAGTVSKSTIVHRIETTGQPVFARPRRLSPDKLEAARAEFEHLMKLGICRPSSSNWASPLHMVKKADGSWRPCGDYRALNAQTIPDRYPLPYLQDFTAMLQGKTIFSKVDLQKAFHQVPIHPDDVPKTAITTPFGLFEFSFMTFGLRNAAQTFQRLIHEVVRGLDFVYPYIDDLFIASSSPEEHRDHLRQLFERLKQHNLAINVAKCEFGRDELAFFGTHGYTPRNQPIARASGGGTKLQETIYGEGAKKFFGND</sequence>
<dbReference type="EnsemblMetazoa" id="AALFPA23_010934.R15422">
    <property type="protein sequence ID" value="AALFPA23_010934.P15422"/>
    <property type="gene ID" value="AALFPA23_010934"/>
</dbReference>
<dbReference type="PANTHER" id="PTHR24559">
    <property type="entry name" value="TRANSPOSON TY3-I GAG-POL POLYPROTEIN"/>
    <property type="match status" value="1"/>
</dbReference>
<proteinExistence type="predicted"/>
<dbReference type="InterPro" id="IPR000477">
    <property type="entry name" value="RT_dom"/>
</dbReference>
<dbReference type="GeneID" id="134288568"/>
<dbReference type="SUPFAM" id="SSF50630">
    <property type="entry name" value="Acid proteases"/>
    <property type="match status" value="1"/>
</dbReference>
<reference evidence="4" key="1">
    <citation type="journal article" date="2015" name="Proc. Natl. Acad. Sci. U.S.A.">
        <title>Genome sequence of the Asian Tiger mosquito, Aedes albopictus, reveals insights into its biology, genetics, and evolution.</title>
        <authorList>
            <person name="Chen X.G."/>
            <person name="Jiang X."/>
            <person name="Gu J."/>
            <person name="Xu M."/>
            <person name="Wu Y."/>
            <person name="Deng Y."/>
            <person name="Zhang C."/>
            <person name="Bonizzoni M."/>
            <person name="Dermauw W."/>
            <person name="Vontas J."/>
            <person name="Armbruster P."/>
            <person name="Huang X."/>
            <person name="Yang Y."/>
            <person name="Zhang H."/>
            <person name="He W."/>
            <person name="Peng H."/>
            <person name="Liu Y."/>
            <person name="Wu K."/>
            <person name="Chen J."/>
            <person name="Lirakis M."/>
            <person name="Topalis P."/>
            <person name="Van Leeuwen T."/>
            <person name="Hall A.B."/>
            <person name="Jiang X."/>
            <person name="Thorpe C."/>
            <person name="Mueller R.L."/>
            <person name="Sun C."/>
            <person name="Waterhouse R.M."/>
            <person name="Yan G."/>
            <person name="Tu Z.J."/>
            <person name="Fang X."/>
            <person name="James A.A."/>
        </authorList>
    </citation>
    <scope>NUCLEOTIDE SEQUENCE [LARGE SCALE GENOMIC DNA]</scope>
    <source>
        <strain evidence="4">Foshan</strain>
    </source>
</reference>
<dbReference type="Pfam" id="PF00078">
    <property type="entry name" value="RVT_1"/>
    <property type="match status" value="1"/>
</dbReference>